<keyword evidence="5 9" id="KW-0479">Metal-binding</keyword>
<dbReference type="PANTHER" id="PTHR46300:SF7">
    <property type="entry name" value="P450, PUTATIVE (EUROFUNG)-RELATED"/>
    <property type="match status" value="1"/>
</dbReference>
<dbReference type="InterPro" id="IPR036291">
    <property type="entry name" value="NAD(P)-bd_dom_sf"/>
</dbReference>
<dbReference type="InterPro" id="IPR001128">
    <property type="entry name" value="Cyt_P450"/>
</dbReference>
<dbReference type="CDD" id="cd11065">
    <property type="entry name" value="CYP64-like"/>
    <property type="match status" value="1"/>
</dbReference>
<dbReference type="GO" id="GO:0005506">
    <property type="term" value="F:iron ion binding"/>
    <property type="evidence" value="ECO:0007669"/>
    <property type="project" value="InterPro"/>
</dbReference>
<evidence type="ECO:0000256" key="6">
    <source>
        <dbReference type="ARBA" id="ARBA00023002"/>
    </source>
</evidence>
<keyword evidence="7 9" id="KW-0408">Iron</keyword>
<dbReference type="OrthoDB" id="2789670at2759"/>
<comment type="caution">
    <text evidence="11">The sequence shown here is derived from an EMBL/GenBank/DDBJ whole genome shotgun (WGS) entry which is preliminary data.</text>
</comment>
<keyword evidence="6 10" id="KW-0560">Oxidoreductase</keyword>
<evidence type="ECO:0000256" key="1">
    <source>
        <dbReference type="ARBA" id="ARBA00001971"/>
    </source>
</evidence>
<accession>A0A4Y9ZW86</accession>
<feature type="binding site" description="axial binding residue" evidence="9">
    <location>
        <position position="433"/>
    </location>
    <ligand>
        <name>heme</name>
        <dbReference type="ChEBI" id="CHEBI:30413"/>
    </ligand>
    <ligandPart>
        <name>Fe</name>
        <dbReference type="ChEBI" id="CHEBI:18248"/>
    </ligandPart>
</feature>
<dbReference type="GO" id="GO:0004497">
    <property type="term" value="F:monooxygenase activity"/>
    <property type="evidence" value="ECO:0007669"/>
    <property type="project" value="UniProtKB-KW"/>
</dbReference>
<comment type="cofactor">
    <cofactor evidence="1 9">
        <name>heme</name>
        <dbReference type="ChEBI" id="CHEBI:30413"/>
    </cofactor>
</comment>
<evidence type="ECO:0000256" key="4">
    <source>
        <dbReference type="ARBA" id="ARBA00022617"/>
    </source>
</evidence>
<dbReference type="STRING" id="135208.A0A4Y9ZW86"/>
<keyword evidence="8 10" id="KW-0503">Monooxygenase</keyword>
<dbReference type="Gene3D" id="1.10.630.10">
    <property type="entry name" value="Cytochrome P450"/>
    <property type="match status" value="1"/>
</dbReference>
<dbReference type="SUPFAM" id="SSF48264">
    <property type="entry name" value="Cytochrome P450"/>
    <property type="match status" value="1"/>
</dbReference>
<keyword evidence="4 9" id="KW-0349">Heme</keyword>
<evidence type="ECO:0008006" key="13">
    <source>
        <dbReference type="Google" id="ProtNLM"/>
    </source>
</evidence>
<reference evidence="11 12" key="1">
    <citation type="submission" date="2019-02" db="EMBL/GenBank/DDBJ databases">
        <title>Genome sequencing of the rare red list fungi Hericium alpestre (H. flagellum).</title>
        <authorList>
            <person name="Buettner E."/>
            <person name="Kellner H."/>
        </authorList>
    </citation>
    <scope>NUCLEOTIDE SEQUENCE [LARGE SCALE GENOMIC DNA]</scope>
    <source>
        <strain evidence="11 12">DSM 108284</strain>
    </source>
</reference>
<organism evidence="11 12">
    <name type="scientific">Hericium alpestre</name>
    <dbReference type="NCBI Taxonomy" id="135208"/>
    <lineage>
        <taxon>Eukaryota</taxon>
        <taxon>Fungi</taxon>
        <taxon>Dikarya</taxon>
        <taxon>Basidiomycota</taxon>
        <taxon>Agaricomycotina</taxon>
        <taxon>Agaricomycetes</taxon>
        <taxon>Russulales</taxon>
        <taxon>Hericiaceae</taxon>
        <taxon>Hericium</taxon>
    </lineage>
</organism>
<dbReference type="Proteomes" id="UP000298061">
    <property type="component" value="Unassembled WGS sequence"/>
</dbReference>
<dbReference type="GO" id="GO:0016705">
    <property type="term" value="F:oxidoreductase activity, acting on paired donors, with incorporation or reduction of molecular oxygen"/>
    <property type="evidence" value="ECO:0007669"/>
    <property type="project" value="InterPro"/>
</dbReference>
<gene>
    <name evidence="11" type="ORF">EWM64_g4930</name>
</gene>
<comment type="similarity">
    <text evidence="3 10">Belongs to the cytochrome P450 family.</text>
</comment>
<evidence type="ECO:0000256" key="3">
    <source>
        <dbReference type="ARBA" id="ARBA00010617"/>
    </source>
</evidence>
<name>A0A4Y9ZW86_9AGAM</name>
<dbReference type="GO" id="GO:0020037">
    <property type="term" value="F:heme binding"/>
    <property type="evidence" value="ECO:0007669"/>
    <property type="project" value="InterPro"/>
</dbReference>
<evidence type="ECO:0000256" key="7">
    <source>
        <dbReference type="ARBA" id="ARBA00023004"/>
    </source>
</evidence>
<evidence type="ECO:0000313" key="11">
    <source>
        <dbReference type="EMBL" id="TFY79082.1"/>
    </source>
</evidence>
<dbReference type="PROSITE" id="PS00086">
    <property type="entry name" value="CYTOCHROME_P450"/>
    <property type="match status" value="1"/>
</dbReference>
<dbReference type="PRINTS" id="PR00463">
    <property type="entry name" value="EP450I"/>
</dbReference>
<evidence type="ECO:0000256" key="10">
    <source>
        <dbReference type="RuleBase" id="RU000461"/>
    </source>
</evidence>
<dbReference type="PANTHER" id="PTHR46300">
    <property type="entry name" value="P450, PUTATIVE (EUROFUNG)-RELATED-RELATED"/>
    <property type="match status" value="1"/>
</dbReference>
<evidence type="ECO:0000256" key="5">
    <source>
        <dbReference type="ARBA" id="ARBA00022723"/>
    </source>
</evidence>
<dbReference type="EMBL" id="SFCI01000563">
    <property type="protein sequence ID" value="TFY79082.1"/>
    <property type="molecule type" value="Genomic_DNA"/>
</dbReference>
<dbReference type="SUPFAM" id="SSF51735">
    <property type="entry name" value="NAD(P)-binding Rossmann-fold domains"/>
    <property type="match status" value="1"/>
</dbReference>
<dbReference type="Pfam" id="PF00067">
    <property type="entry name" value="p450"/>
    <property type="match status" value="1"/>
</dbReference>
<evidence type="ECO:0000313" key="12">
    <source>
        <dbReference type="Proteomes" id="UP000298061"/>
    </source>
</evidence>
<dbReference type="InterPro" id="IPR002401">
    <property type="entry name" value="Cyt_P450_E_grp-I"/>
</dbReference>
<proteinExistence type="inferred from homology"/>
<keyword evidence="12" id="KW-1185">Reference proteome</keyword>
<dbReference type="Gene3D" id="3.40.50.720">
    <property type="entry name" value="NAD(P)-binding Rossmann-like Domain"/>
    <property type="match status" value="1"/>
</dbReference>
<evidence type="ECO:0000256" key="2">
    <source>
        <dbReference type="ARBA" id="ARBA00005179"/>
    </source>
</evidence>
<evidence type="ECO:0000256" key="8">
    <source>
        <dbReference type="ARBA" id="ARBA00023033"/>
    </source>
</evidence>
<evidence type="ECO:0000256" key="9">
    <source>
        <dbReference type="PIRSR" id="PIRSR602401-1"/>
    </source>
</evidence>
<dbReference type="InterPro" id="IPR017972">
    <property type="entry name" value="Cyt_P450_CS"/>
</dbReference>
<comment type="pathway">
    <text evidence="2">Secondary metabolite biosynthesis.</text>
</comment>
<dbReference type="AlphaFoldDB" id="A0A4Y9ZW86"/>
<sequence length="553" mass="62045">MPSLVFDVAALVIGLAFASFVYDRRRKRSPHAHLPFPPGPKGLPLIGNLLDLPKSNEWEVYDKWSKEFDSGLIHLNVCGTHIFIVNSAEVANDLFEKRSALYSDRPAFPAQTKLLEFDWVLDFQPYGPRWRAMRKMFHEQFHPTATTQWYPLQAKATHKFLQRLLETPDQLDANVRHMAGEIILAIAYGIDVKPHNDPYVVTAEKSLRALAIGSTIGIIYDLLPILTYLPEWFPGSFKKEAKKWLPYNKAMVENPYRFVREALENGTAPPSVAAAAIGKLKHGLDESIAKNVPANMYFAAADTTVSATETFFLAMTLYPEAQKKAQAEIDAVIGNDRLPDFSDQDSLPYVEALVKEVMRWRLVVPTAVPHRVTTDDVYNGYFIPAGSTIIGNGWGILRDEKTFPEPEKFMPEHFLDTPVKYPDAAFGFGRRICPGRHFGHASARPKLCGAGISIQIRPSVKEVVEGKIFVDGTIRVLEYARKAMTKKIVVTSKNDWYYQTLEDAMQPGTHLFVVYSASKALAEKVVWDFAKQHPEIDIASVHAGSVYDPTGHG</sequence>
<dbReference type="InterPro" id="IPR050364">
    <property type="entry name" value="Cytochrome_P450_fung"/>
</dbReference>
<protein>
    <recommendedName>
        <fullName evidence="13">Cytochrome P450</fullName>
    </recommendedName>
</protein>
<dbReference type="InterPro" id="IPR036396">
    <property type="entry name" value="Cyt_P450_sf"/>
</dbReference>